<dbReference type="AlphaFoldDB" id="A0A8H6CPK1"/>
<dbReference type="InterPro" id="IPR001841">
    <property type="entry name" value="Znf_RING"/>
</dbReference>
<evidence type="ECO:0000256" key="2">
    <source>
        <dbReference type="ARBA" id="ARBA00022771"/>
    </source>
</evidence>
<dbReference type="PROSITE" id="PS50089">
    <property type="entry name" value="ZF_RING_2"/>
    <property type="match status" value="1"/>
</dbReference>
<feature type="region of interest" description="Disordered" evidence="5">
    <location>
        <begin position="318"/>
        <end position="411"/>
    </location>
</feature>
<dbReference type="InterPro" id="IPR017907">
    <property type="entry name" value="Znf_RING_CS"/>
</dbReference>
<dbReference type="Gene3D" id="3.30.40.10">
    <property type="entry name" value="Zinc/RING finger domain, C3HC4 (zinc finger)"/>
    <property type="match status" value="1"/>
</dbReference>
<name>A0A8H6CPK1_9LECA</name>
<dbReference type="Proteomes" id="UP000593566">
    <property type="component" value="Unassembled WGS sequence"/>
</dbReference>
<dbReference type="SUPFAM" id="SSF57850">
    <property type="entry name" value="RING/U-box"/>
    <property type="match status" value="1"/>
</dbReference>
<evidence type="ECO:0000256" key="1">
    <source>
        <dbReference type="ARBA" id="ARBA00022723"/>
    </source>
</evidence>
<dbReference type="GO" id="GO:0061630">
    <property type="term" value="F:ubiquitin protein ligase activity"/>
    <property type="evidence" value="ECO:0007669"/>
    <property type="project" value="TreeGrafter"/>
</dbReference>
<feature type="compositionally biased region" description="Basic and acidic residues" evidence="5">
    <location>
        <begin position="18"/>
        <end position="27"/>
    </location>
</feature>
<dbReference type="RefSeq" id="XP_037155556.1">
    <property type="nucleotide sequence ID" value="XM_037299555.1"/>
</dbReference>
<dbReference type="PROSITE" id="PS00518">
    <property type="entry name" value="ZF_RING_1"/>
    <property type="match status" value="1"/>
</dbReference>
<keyword evidence="2 4" id="KW-0863">Zinc-finger</keyword>
<evidence type="ECO:0000259" key="6">
    <source>
        <dbReference type="PROSITE" id="PS50089"/>
    </source>
</evidence>
<protein>
    <recommendedName>
        <fullName evidence="6">RING-type domain-containing protein</fullName>
    </recommendedName>
</protein>
<accession>A0A8H6CPK1</accession>
<evidence type="ECO:0000256" key="4">
    <source>
        <dbReference type="PROSITE-ProRule" id="PRU00175"/>
    </source>
</evidence>
<evidence type="ECO:0000256" key="3">
    <source>
        <dbReference type="ARBA" id="ARBA00022833"/>
    </source>
</evidence>
<organism evidence="7 8">
    <name type="scientific">Letharia lupina</name>
    <dbReference type="NCBI Taxonomy" id="560253"/>
    <lineage>
        <taxon>Eukaryota</taxon>
        <taxon>Fungi</taxon>
        <taxon>Dikarya</taxon>
        <taxon>Ascomycota</taxon>
        <taxon>Pezizomycotina</taxon>
        <taxon>Lecanoromycetes</taxon>
        <taxon>OSLEUM clade</taxon>
        <taxon>Lecanoromycetidae</taxon>
        <taxon>Lecanorales</taxon>
        <taxon>Lecanorineae</taxon>
        <taxon>Parmeliaceae</taxon>
        <taxon>Letharia</taxon>
    </lineage>
</organism>
<feature type="domain" description="RING-type" evidence="6">
    <location>
        <begin position="47"/>
        <end position="88"/>
    </location>
</feature>
<keyword evidence="8" id="KW-1185">Reference proteome</keyword>
<dbReference type="SMART" id="SM00184">
    <property type="entry name" value="RING"/>
    <property type="match status" value="1"/>
</dbReference>
<feature type="region of interest" description="Disordered" evidence="5">
    <location>
        <begin position="1"/>
        <end position="28"/>
    </location>
</feature>
<dbReference type="InterPro" id="IPR013083">
    <property type="entry name" value="Znf_RING/FYVE/PHD"/>
</dbReference>
<keyword evidence="1" id="KW-0479">Metal-binding</keyword>
<dbReference type="Pfam" id="PF15227">
    <property type="entry name" value="zf-C3HC4_4"/>
    <property type="match status" value="1"/>
</dbReference>
<gene>
    <name evidence="7" type="ORF">HO133_008690</name>
</gene>
<feature type="compositionally biased region" description="Low complexity" evidence="5">
    <location>
        <begin position="521"/>
        <end position="533"/>
    </location>
</feature>
<feature type="compositionally biased region" description="Low complexity" evidence="5">
    <location>
        <begin position="665"/>
        <end position="674"/>
    </location>
</feature>
<comment type="caution">
    <text evidence="7">The sequence shown here is derived from an EMBL/GenBank/DDBJ whole genome shotgun (WGS) entry which is preliminary data.</text>
</comment>
<feature type="region of interest" description="Disordered" evidence="5">
    <location>
        <begin position="425"/>
        <end position="680"/>
    </location>
</feature>
<sequence>MGDSVAKTVRRNSGSKPEQGRDGRDDPVGLLQTLETSLDDIRTLVTCRVCVRPLFEPYTIECGHTFCYGCLVRWFERDRTKKSCPDCRADVLRPPAPAYLIRDMTQIFAKRAELMPVGETTQEHKKWQDEEAALVEKDRTTTGLKGGLFRGCFKLTRRRQLNVIRDDEDGVDRCPRCTWELEDGLCESCGYPMGEDSAEMSDSDGHGHWDDDLYDMEGATMEELVGALGEDARMDGYIPNLDFSEHGYSSENGSSDGNPPQMRHRGRRITAQLNRLRANSEDERPYDSFLDDTDEGSQGEEVGSLDDFVVNDVENGHHSVTSSTRSLHWETDEGTDGEGNQLQNSDNDQNSQEEDASAIANGVRNEASSATAQYDPGDESDEGPILRSRRQARRRSVVSNQSSGSDGSGVSQALNALRVRNGYSGSRVSVNAQRNIPHRNPGASGERSTGGPFEIESDSDSPVPAQHTRRRRAIPNRLTSDDDSAVEASSGTATVGRDSPRPIAGWIARRTGGILPASQTSSASSPILIESSPTRSANRQLPVPGAFPQRSRSARHPNRSLNIGRRAPTRTNRGADNSPQGIFTRRSPANASPSNGLQQRRGTRRRSPLPPPAHPHSPTSRQYHSPTAMEMFEQGRRDRQAQKIERRAERRRLKAEREQRARPQSGLSPSPGSSNQYEDL</sequence>
<feature type="compositionally biased region" description="Low complexity" evidence="5">
    <location>
        <begin position="397"/>
        <end position="411"/>
    </location>
</feature>
<reference evidence="7 8" key="1">
    <citation type="journal article" date="2020" name="Genomics">
        <title>Complete, high-quality genomes from long-read metagenomic sequencing of two wolf lichen thalli reveals enigmatic genome architecture.</title>
        <authorList>
            <person name="McKenzie S.K."/>
            <person name="Walston R.F."/>
            <person name="Allen J.L."/>
        </authorList>
    </citation>
    <scope>NUCLEOTIDE SEQUENCE [LARGE SCALE GENOMIC DNA]</scope>
    <source>
        <strain evidence="7">WasteWater1</strain>
    </source>
</reference>
<feature type="compositionally biased region" description="Basic and acidic residues" evidence="5">
    <location>
        <begin position="633"/>
        <end position="648"/>
    </location>
</feature>
<dbReference type="GO" id="GO:0005634">
    <property type="term" value="C:nucleus"/>
    <property type="evidence" value="ECO:0007669"/>
    <property type="project" value="TreeGrafter"/>
</dbReference>
<dbReference type="GO" id="GO:0008270">
    <property type="term" value="F:zinc ion binding"/>
    <property type="evidence" value="ECO:0007669"/>
    <property type="project" value="UniProtKB-KW"/>
</dbReference>
<feature type="compositionally biased region" description="Acidic residues" evidence="5">
    <location>
        <begin position="289"/>
        <end position="298"/>
    </location>
</feature>
<keyword evidence="3" id="KW-0862">Zinc</keyword>
<dbReference type="GeneID" id="59337085"/>
<feature type="compositionally biased region" description="Polar residues" evidence="5">
    <location>
        <begin position="569"/>
        <end position="600"/>
    </location>
</feature>
<dbReference type="EMBL" id="JACCJB010000005">
    <property type="protein sequence ID" value="KAF6227248.1"/>
    <property type="molecule type" value="Genomic_DNA"/>
</dbReference>
<proteinExistence type="predicted"/>
<dbReference type="PANTHER" id="PTHR15898:SF13">
    <property type="entry name" value="BIFUNCTIONAL APOPTOSIS REGULATOR"/>
    <property type="match status" value="1"/>
</dbReference>
<feature type="region of interest" description="Disordered" evidence="5">
    <location>
        <begin position="244"/>
        <end position="301"/>
    </location>
</feature>
<evidence type="ECO:0000313" key="8">
    <source>
        <dbReference type="Proteomes" id="UP000593566"/>
    </source>
</evidence>
<feature type="compositionally biased region" description="Polar residues" evidence="5">
    <location>
        <begin position="425"/>
        <end position="434"/>
    </location>
</feature>
<feature type="compositionally biased region" description="Polar residues" evidence="5">
    <location>
        <begin position="247"/>
        <end position="258"/>
    </location>
</feature>
<evidence type="ECO:0000256" key="5">
    <source>
        <dbReference type="SAM" id="MobiDB-lite"/>
    </source>
</evidence>
<dbReference type="PANTHER" id="PTHR15898">
    <property type="entry name" value="BIFUNCTIONAL APOPTOSIS REGULATOR"/>
    <property type="match status" value="1"/>
</dbReference>
<evidence type="ECO:0000313" key="7">
    <source>
        <dbReference type="EMBL" id="KAF6227248.1"/>
    </source>
</evidence>
<feature type="compositionally biased region" description="Basic residues" evidence="5">
    <location>
        <begin position="387"/>
        <end position="396"/>
    </location>
</feature>
<dbReference type="GO" id="GO:0043161">
    <property type="term" value="P:proteasome-mediated ubiquitin-dependent protein catabolic process"/>
    <property type="evidence" value="ECO:0007669"/>
    <property type="project" value="TreeGrafter"/>
</dbReference>